<gene>
    <name evidence="1" type="ORF">NUH88_08935</name>
</gene>
<sequence length="343" mass="36579">MSWSATIGDRTFTEANLDGNAYAEEESGFPAIVRAIAEETAALKGVAALSTSSRVPASGSVAFALGAAPPPAWKPGQVLRASSAGDTTHFMVGTITAISDGEITLDVSFPGGSGAREDWVLTYPLFWPYLRLNGGTISGGLKIDGHSLLLNAPPEQFLYVRMMRNEQKFLDFGLDDTPVTGTASGSRVYLHTFDNNGGWTGRPLEIDRATGEIRTLSIDVQENALMRADLRGTRMGIEALGSLGTETVSITADRWNALAATMDGNPTFDFTVLGNGFEYTRKLRLTQGTGGGFVPIWTLGGDAAGVKRIGVQPGYANQPAGTVTRVTAEVWGSELRLWETEEH</sequence>
<name>A0A9J7AZZ6_9PROT</name>
<dbReference type="Proteomes" id="UP001060336">
    <property type="component" value="Chromosome"/>
</dbReference>
<reference evidence="1" key="1">
    <citation type="submission" date="2022-08" db="EMBL/GenBank/DDBJ databases">
        <title>Nisaea acidiphila sp. nov., isolated from a marine algal debris and emended description of the genus Nisaea Urios et al. 2008.</title>
        <authorList>
            <person name="Kwon K."/>
        </authorList>
    </citation>
    <scope>NUCLEOTIDE SEQUENCE</scope>
    <source>
        <strain evidence="1">MEBiC11861</strain>
    </source>
</reference>
<dbReference type="KEGG" id="naci:NUH88_08935"/>
<evidence type="ECO:0000313" key="1">
    <source>
        <dbReference type="EMBL" id="UUX51812.1"/>
    </source>
</evidence>
<keyword evidence="2" id="KW-1185">Reference proteome</keyword>
<dbReference type="AlphaFoldDB" id="A0A9J7AZZ6"/>
<dbReference type="EMBL" id="CP102480">
    <property type="protein sequence ID" value="UUX51812.1"/>
    <property type="molecule type" value="Genomic_DNA"/>
</dbReference>
<protein>
    <submittedName>
        <fullName evidence="1">Uncharacterized protein</fullName>
    </submittedName>
</protein>
<dbReference type="RefSeq" id="WP_257771516.1">
    <property type="nucleotide sequence ID" value="NZ_CP102480.1"/>
</dbReference>
<evidence type="ECO:0000313" key="2">
    <source>
        <dbReference type="Proteomes" id="UP001060336"/>
    </source>
</evidence>
<accession>A0A9J7AZZ6</accession>
<proteinExistence type="predicted"/>
<organism evidence="1 2">
    <name type="scientific">Nisaea acidiphila</name>
    <dbReference type="NCBI Taxonomy" id="1862145"/>
    <lineage>
        <taxon>Bacteria</taxon>
        <taxon>Pseudomonadati</taxon>
        <taxon>Pseudomonadota</taxon>
        <taxon>Alphaproteobacteria</taxon>
        <taxon>Rhodospirillales</taxon>
        <taxon>Thalassobaculaceae</taxon>
        <taxon>Nisaea</taxon>
    </lineage>
</organism>